<dbReference type="EC" id="2.5.1.47" evidence="4"/>
<dbReference type="OrthoDB" id="9808024at2"/>
<evidence type="ECO:0000313" key="14">
    <source>
        <dbReference type="Proteomes" id="UP000018680"/>
    </source>
</evidence>
<evidence type="ECO:0000256" key="4">
    <source>
        <dbReference type="ARBA" id="ARBA00012681"/>
    </source>
</evidence>
<proteinExistence type="inferred from homology"/>
<dbReference type="GO" id="GO:0004124">
    <property type="term" value="F:cysteine synthase activity"/>
    <property type="evidence" value="ECO:0007669"/>
    <property type="project" value="UniProtKB-EC"/>
</dbReference>
<keyword evidence="14" id="KW-1185">Reference proteome</keyword>
<dbReference type="InterPro" id="IPR050214">
    <property type="entry name" value="Cys_Synth/Cystath_Beta-Synth"/>
</dbReference>
<dbReference type="KEGG" id="slr:L21SP2_2818"/>
<evidence type="ECO:0000313" key="13">
    <source>
        <dbReference type="EMBL" id="AHC16168.1"/>
    </source>
</evidence>
<accession>V5WK90</accession>
<dbReference type="FunFam" id="3.40.50.1100:FF:000067">
    <property type="entry name" value="Cysteine synthase"/>
    <property type="match status" value="1"/>
</dbReference>
<evidence type="ECO:0000256" key="2">
    <source>
        <dbReference type="ARBA" id="ARBA00004962"/>
    </source>
</evidence>
<feature type="binding site" evidence="10">
    <location>
        <position position="75"/>
    </location>
    <ligand>
        <name>pyridoxal 5'-phosphate</name>
        <dbReference type="ChEBI" id="CHEBI:597326"/>
    </ligand>
</feature>
<evidence type="ECO:0000256" key="7">
    <source>
        <dbReference type="ARBA" id="ARBA00022898"/>
    </source>
</evidence>
<feature type="modified residue" description="N6-(pyridoxal phosphate)lysine" evidence="11">
    <location>
        <position position="45"/>
    </location>
</feature>
<dbReference type="RefSeq" id="WP_024269065.1">
    <property type="nucleotide sequence ID" value="NC_023035.1"/>
</dbReference>
<evidence type="ECO:0000256" key="6">
    <source>
        <dbReference type="ARBA" id="ARBA00022679"/>
    </source>
</evidence>
<sequence>MPIYDSITELIGNTPMLRYQPEKGEQLAGEVLLKLENFNPLSSVKDRIGLSMIRRAEEEGRLLPGAPIVEATSGNTGIALAYIAAATGHPVYLTMPDTMSIERRRLLKAFGAKLVLTPGNEGMGGAVKKAEELAEKMEDALLTRQFANPANPEVHRLTTAKEIWEDSEGKVDVFLAGVGTGGTLTGAGGELKKLNPELRLVAVEPDGSPVISGGKPGPHKIQGIGAGFIPEVLDTEIIDEVIKVRSEDAGAAARKLASGHGVLGGISAGANLHAALEMAAREEYRGKTIVTVICDSGERYLSTWLFDD</sequence>
<protein>
    <recommendedName>
        <fullName evidence="4">cysteine synthase</fullName>
        <ecNumber evidence="4">2.5.1.47</ecNumber>
    </recommendedName>
</protein>
<dbReference type="EMBL" id="CP006939">
    <property type="protein sequence ID" value="AHC16168.1"/>
    <property type="molecule type" value="Genomic_DNA"/>
</dbReference>
<dbReference type="SUPFAM" id="SSF53686">
    <property type="entry name" value="Tryptophan synthase beta subunit-like PLP-dependent enzymes"/>
    <property type="match status" value="1"/>
</dbReference>
<organism evidence="13 14">
    <name type="scientific">Salinispira pacifica</name>
    <dbReference type="NCBI Taxonomy" id="1307761"/>
    <lineage>
        <taxon>Bacteria</taxon>
        <taxon>Pseudomonadati</taxon>
        <taxon>Spirochaetota</taxon>
        <taxon>Spirochaetia</taxon>
        <taxon>Spirochaetales</taxon>
        <taxon>Spirochaetaceae</taxon>
        <taxon>Salinispira</taxon>
    </lineage>
</organism>
<evidence type="ECO:0000256" key="8">
    <source>
        <dbReference type="ARBA" id="ARBA00023192"/>
    </source>
</evidence>
<evidence type="ECO:0000256" key="9">
    <source>
        <dbReference type="ARBA" id="ARBA00047931"/>
    </source>
</evidence>
<comment type="catalytic activity">
    <reaction evidence="9">
        <text>O-acetyl-L-serine + hydrogen sulfide = L-cysteine + acetate</text>
        <dbReference type="Rhea" id="RHEA:14829"/>
        <dbReference type="ChEBI" id="CHEBI:29919"/>
        <dbReference type="ChEBI" id="CHEBI:30089"/>
        <dbReference type="ChEBI" id="CHEBI:35235"/>
        <dbReference type="ChEBI" id="CHEBI:58340"/>
        <dbReference type="EC" id="2.5.1.47"/>
    </reaction>
</comment>
<evidence type="ECO:0000256" key="5">
    <source>
        <dbReference type="ARBA" id="ARBA00022605"/>
    </source>
</evidence>
<evidence type="ECO:0000256" key="11">
    <source>
        <dbReference type="PIRSR" id="PIRSR605856-51"/>
    </source>
</evidence>
<dbReference type="GO" id="GO:0006535">
    <property type="term" value="P:cysteine biosynthetic process from serine"/>
    <property type="evidence" value="ECO:0007669"/>
    <property type="project" value="InterPro"/>
</dbReference>
<reference evidence="13 14" key="1">
    <citation type="journal article" date="2015" name="Stand. Genomic Sci.">
        <title>Complete genome sequence and description of Salinispira pacifica gen. nov., sp. nov., a novel spirochaete isolated form a hypersaline microbial mat.</title>
        <authorList>
            <person name="Ben Hania W."/>
            <person name="Joseph M."/>
            <person name="Schumann P."/>
            <person name="Bunk B."/>
            <person name="Fiebig A."/>
            <person name="Sproer C."/>
            <person name="Klenk H.P."/>
            <person name="Fardeau M.L."/>
            <person name="Spring S."/>
        </authorList>
    </citation>
    <scope>NUCLEOTIDE SEQUENCE [LARGE SCALE GENOMIC DNA]</scope>
    <source>
        <strain evidence="13 14">L21-RPul-D2</strain>
    </source>
</reference>
<name>V5WK90_9SPIO</name>
<dbReference type="Pfam" id="PF00291">
    <property type="entry name" value="PALP"/>
    <property type="match status" value="1"/>
</dbReference>
<keyword evidence="7 10" id="KW-0663">Pyridoxal phosphate</keyword>
<comment type="pathway">
    <text evidence="2">Amino-acid biosynthesis; L-cysteine biosynthesis; L-cysteine from L-serine: step 2/2.</text>
</comment>
<feature type="binding site" evidence="10">
    <location>
        <begin position="179"/>
        <end position="183"/>
    </location>
    <ligand>
        <name>pyridoxal 5'-phosphate</name>
        <dbReference type="ChEBI" id="CHEBI:597326"/>
    </ligand>
</feature>
<keyword evidence="8" id="KW-0198">Cysteine biosynthesis</keyword>
<gene>
    <name evidence="13" type="ORF">L21SP2_2818</name>
</gene>
<dbReference type="STRING" id="1307761.L21SP2_2818"/>
<evidence type="ECO:0000256" key="1">
    <source>
        <dbReference type="ARBA" id="ARBA00001933"/>
    </source>
</evidence>
<keyword evidence="6 13" id="KW-0808">Transferase</keyword>
<dbReference type="HOGENOM" id="CLU_021018_1_0_12"/>
<dbReference type="InterPro" id="IPR005856">
    <property type="entry name" value="Cys_synth"/>
</dbReference>
<dbReference type="NCBIfam" id="TIGR01139">
    <property type="entry name" value="cysK"/>
    <property type="match status" value="1"/>
</dbReference>
<dbReference type="Proteomes" id="UP000018680">
    <property type="component" value="Chromosome"/>
</dbReference>
<feature type="domain" description="Tryptophan synthase beta chain-like PALP" evidence="12">
    <location>
        <begin position="7"/>
        <end position="295"/>
    </location>
</feature>
<keyword evidence="5" id="KW-0028">Amino-acid biosynthesis</keyword>
<dbReference type="InterPro" id="IPR001926">
    <property type="entry name" value="TrpB-like_PALP"/>
</dbReference>
<dbReference type="InterPro" id="IPR036052">
    <property type="entry name" value="TrpB-like_PALP_sf"/>
</dbReference>
<dbReference type="PANTHER" id="PTHR10314">
    <property type="entry name" value="CYSTATHIONINE BETA-SYNTHASE"/>
    <property type="match status" value="1"/>
</dbReference>
<evidence type="ECO:0000259" key="12">
    <source>
        <dbReference type="Pfam" id="PF00291"/>
    </source>
</evidence>
<dbReference type="eggNOG" id="COG0031">
    <property type="taxonomic scope" value="Bacteria"/>
</dbReference>
<evidence type="ECO:0000256" key="10">
    <source>
        <dbReference type="PIRSR" id="PIRSR605856-50"/>
    </source>
</evidence>
<dbReference type="InterPro" id="IPR005859">
    <property type="entry name" value="CysK"/>
</dbReference>
<dbReference type="Gene3D" id="3.40.50.1100">
    <property type="match status" value="2"/>
</dbReference>
<dbReference type="NCBIfam" id="TIGR01136">
    <property type="entry name" value="cysKM"/>
    <property type="match status" value="1"/>
</dbReference>
<dbReference type="AlphaFoldDB" id="V5WK90"/>
<comment type="cofactor">
    <cofactor evidence="1 10">
        <name>pyridoxal 5'-phosphate</name>
        <dbReference type="ChEBI" id="CHEBI:597326"/>
    </cofactor>
</comment>
<dbReference type="PATRIC" id="fig|1307761.3.peg.2808"/>
<dbReference type="CDD" id="cd01561">
    <property type="entry name" value="CBS_like"/>
    <property type="match status" value="1"/>
</dbReference>
<dbReference type="GO" id="GO:0005737">
    <property type="term" value="C:cytoplasm"/>
    <property type="evidence" value="ECO:0007669"/>
    <property type="project" value="UniProtKB-ARBA"/>
</dbReference>
<comment type="similarity">
    <text evidence="3">Belongs to the cysteine synthase/cystathionine beta-synthase family.</text>
</comment>
<feature type="binding site" evidence="10">
    <location>
        <position position="267"/>
    </location>
    <ligand>
        <name>pyridoxal 5'-phosphate</name>
        <dbReference type="ChEBI" id="CHEBI:597326"/>
    </ligand>
</feature>
<evidence type="ECO:0000256" key="3">
    <source>
        <dbReference type="ARBA" id="ARBA00007103"/>
    </source>
</evidence>